<dbReference type="AlphaFoldDB" id="A0A1A3NIU4"/>
<comment type="similarity">
    <text evidence="1">Belongs to the mycobacterial PPE family.</text>
</comment>
<dbReference type="Pfam" id="PF12484">
    <property type="entry name" value="PPE-SVP"/>
    <property type="match status" value="1"/>
</dbReference>
<protein>
    <recommendedName>
        <fullName evidence="6">PPE family protein</fullName>
    </recommendedName>
</protein>
<evidence type="ECO:0000313" key="5">
    <source>
        <dbReference type="Proteomes" id="UP000093928"/>
    </source>
</evidence>
<dbReference type="InterPro" id="IPR038332">
    <property type="entry name" value="PPE_sf"/>
</dbReference>
<feature type="domain" description="PPE" evidence="2">
    <location>
        <begin position="3"/>
        <end position="166"/>
    </location>
</feature>
<evidence type="ECO:0000313" key="4">
    <source>
        <dbReference type="EMBL" id="OBK20974.1"/>
    </source>
</evidence>
<dbReference type="Pfam" id="PF00823">
    <property type="entry name" value="PPE"/>
    <property type="match status" value="1"/>
</dbReference>
<dbReference type="InterPro" id="IPR022171">
    <property type="entry name" value="PPE_C"/>
</dbReference>
<evidence type="ECO:0000259" key="3">
    <source>
        <dbReference type="Pfam" id="PF12484"/>
    </source>
</evidence>
<dbReference type="FunFam" id="1.20.1260.20:FF:000001">
    <property type="entry name" value="PPE family protein PPE41"/>
    <property type="match status" value="1"/>
</dbReference>
<dbReference type="SUPFAM" id="SSF140459">
    <property type="entry name" value="PE/PPE dimer-like"/>
    <property type="match status" value="1"/>
</dbReference>
<sequence>MVDFALLPPEVNSTLMYSGPGAGSMLAAASAWESLAAELNSTAGSYRSLLSGLAAGPWMGPAAAAMSAAAAPHLAWLSNTALLAEQAGAQASAAAGAYEAAFTGTVPPAVVAANRALLAQLVATNIFGQNTPAIAVVEADYAEMWAQDAGVMYSYAGSSAAATALTPFTPPKSATTPTALAGQAAAVSQAVSSTAAADVPQLQQLISNLPNTLGGMAAFNPATALGVEFTGDALTFDGPLGDILDALTGSSTLDAGTGINAFIRLISPTRLFATTFRDVTGLGQTFFPAAGHAAKEAAKALEALPHSFNFSGLGGASGLGGIGKAAQIGGLSVPNAWASATPGIGRMATLPLATPGAVAEAAAPSQHMLGGMPLTGGAGRGLGAAAAPRYGFHPTVMTRPPFAG</sequence>
<evidence type="ECO:0000259" key="2">
    <source>
        <dbReference type="Pfam" id="PF00823"/>
    </source>
</evidence>
<feature type="domain" description="PPE family C-terminal" evidence="3">
    <location>
        <begin position="320"/>
        <end position="400"/>
    </location>
</feature>
<dbReference type="PANTHER" id="PTHR46766:SF1">
    <property type="entry name" value="GLUTAMINE-RICH PROTEIN 2"/>
    <property type="match status" value="1"/>
</dbReference>
<dbReference type="RefSeq" id="WP_065146720.1">
    <property type="nucleotide sequence ID" value="NZ_LZLS01000212.1"/>
</dbReference>
<name>A0A1A3NIU4_MYCAS</name>
<dbReference type="Proteomes" id="UP000093928">
    <property type="component" value="Unassembled WGS sequence"/>
</dbReference>
<evidence type="ECO:0008006" key="6">
    <source>
        <dbReference type="Google" id="ProtNLM"/>
    </source>
</evidence>
<comment type="caution">
    <text evidence="4">The sequence shown here is derived from an EMBL/GenBank/DDBJ whole genome shotgun (WGS) entry which is preliminary data.</text>
</comment>
<proteinExistence type="inferred from homology"/>
<organism evidence="4 5">
    <name type="scientific">Mycobacterium asiaticum</name>
    <dbReference type="NCBI Taxonomy" id="1790"/>
    <lineage>
        <taxon>Bacteria</taxon>
        <taxon>Bacillati</taxon>
        <taxon>Actinomycetota</taxon>
        <taxon>Actinomycetes</taxon>
        <taxon>Mycobacteriales</taxon>
        <taxon>Mycobacteriaceae</taxon>
        <taxon>Mycobacterium</taxon>
    </lineage>
</organism>
<dbReference type="InterPro" id="IPR000030">
    <property type="entry name" value="PPE_dom"/>
</dbReference>
<dbReference type="OrthoDB" id="4761354at2"/>
<dbReference type="EMBL" id="LZLS01000212">
    <property type="protein sequence ID" value="OBK20974.1"/>
    <property type="molecule type" value="Genomic_DNA"/>
</dbReference>
<gene>
    <name evidence="4" type="ORF">A5634_11280</name>
</gene>
<dbReference type="GO" id="GO:0052572">
    <property type="term" value="P:response to host immune response"/>
    <property type="evidence" value="ECO:0007669"/>
    <property type="project" value="TreeGrafter"/>
</dbReference>
<dbReference type="Gene3D" id="1.20.1260.20">
    <property type="entry name" value="PPE superfamily"/>
    <property type="match status" value="1"/>
</dbReference>
<reference evidence="4 5" key="1">
    <citation type="submission" date="2016-06" db="EMBL/GenBank/DDBJ databases">
        <authorList>
            <person name="Kjaerup R.B."/>
            <person name="Dalgaard T.S."/>
            <person name="Juul-Madsen H.R."/>
        </authorList>
    </citation>
    <scope>NUCLEOTIDE SEQUENCE [LARGE SCALE GENOMIC DNA]</scope>
    <source>
        <strain evidence="4 5">1165133.8</strain>
    </source>
</reference>
<accession>A0A1A3NIU4</accession>
<dbReference type="PANTHER" id="PTHR46766">
    <property type="entry name" value="GLUTAMINE-RICH PROTEIN 2"/>
    <property type="match status" value="1"/>
</dbReference>
<evidence type="ECO:0000256" key="1">
    <source>
        <dbReference type="ARBA" id="ARBA00010652"/>
    </source>
</evidence>